<keyword evidence="1" id="KW-0175">Coiled coil</keyword>
<comment type="caution">
    <text evidence="2">The sequence shown here is derived from an EMBL/GenBank/DDBJ whole genome shotgun (WGS) entry which is preliminary data.</text>
</comment>
<organism evidence="2 3">
    <name type="scientific">Aliarcobacter butzleri</name>
    <dbReference type="NCBI Taxonomy" id="28197"/>
    <lineage>
        <taxon>Bacteria</taxon>
        <taxon>Pseudomonadati</taxon>
        <taxon>Campylobacterota</taxon>
        <taxon>Epsilonproteobacteria</taxon>
        <taxon>Campylobacterales</taxon>
        <taxon>Arcobacteraceae</taxon>
        <taxon>Aliarcobacter</taxon>
    </lineage>
</organism>
<reference evidence="2" key="1">
    <citation type="journal article" date="2023" name="Microorganisms">
        <title>Genomic Characterization of Arcobacter butzleri Strains Isolated from Various Sources in Lithuania.</title>
        <authorList>
            <person name="Uljanovas D."/>
            <person name="Golz G."/>
            <person name="Fleischmann S."/>
            <person name="Kudirkiene E."/>
            <person name="Kasetiene N."/>
            <person name="Grineviciene A."/>
            <person name="Tamuleviciene E."/>
            <person name="Aksomaitiene J."/>
            <person name="Alter T."/>
            <person name="Malakauskas M."/>
        </authorList>
    </citation>
    <scope>NUCLEOTIDE SEQUENCE</scope>
    <source>
        <strain evidence="2">W48</strain>
    </source>
</reference>
<evidence type="ECO:0000256" key="1">
    <source>
        <dbReference type="SAM" id="Coils"/>
    </source>
</evidence>
<reference evidence="2" key="2">
    <citation type="submission" date="2023-01" db="EMBL/GenBank/DDBJ databases">
        <authorList>
            <person name="Uljanovas D."/>
        </authorList>
    </citation>
    <scope>NUCLEOTIDE SEQUENCE</scope>
    <source>
        <strain evidence="2">W48</strain>
    </source>
</reference>
<dbReference type="Proteomes" id="UP001170713">
    <property type="component" value="Unassembled WGS sequence"/>
</dbReference>
<protein>
    <submittedName>
        <fullName evidence="2">Gamma-mobile-trio protein GmtX</fullName>
    </submittedName>
</protein>
<dbReference type="EMBL" id="JAQJJC010000016">
    <property type="protein sequence ID" value="MDN5114883.1"/>
    <property type="molecule type" value="Genomic_DNA"/>
</dbReference>
<name>A0AAW7Q703_9BACT</name>
<sequence length="214" mass="24487">MKNKIDREKIDNFFQNILDNTDSKKKKDNLKIVYDILLHLYETGSNNFSIALIGKLSKKEGGPITQTIRNAQGKDYKDLIEFFVNNITISDNYKENSDYKLSDYIDDPALKAHINIIISENKSLKNQLNILKNNMNKNYELNYHVENNINNSSTDTSNNTLLSSEIESITKFIKDIENNSISIKLTDIGSLKDENDILIANPGFFDGLKKIILM</sequence>
<feature type="coiled-coil region" evidence="1">
    <location>
        <begin position="114"/>
        <end position="141"/>
    </location>
</feature>
<dbReference type="RefSeq" id="WP_301343226.1">
    <property type="nucleotide sequence ID" value="NZ_JAQJJC010000016.1"/>
</dbReference>
<proteinExistence type="predicted"/>
<gene>
    <name evidence="2" type="primary">gmtX</name>
    <name evidence="2" type="ORF">PJV88_09610</name>
</gene>
<dbReference type="AlphaFoldDB" id="A0AAW7Q703"/>
<evidence type="ECO:0000313" key="2">
    <source>
        <dbReference type="EMBL" id="MDN5114883.1"/>
    </source>
</evidence>
<dbReference type="NCBIfam" id="NF040692">
    <property type="entry name" value="recomb_assoc"/>
    <property type="match status" value="1"/>
</dbReference>
<evidence type="ECO:0000313" key="3">
    <source>
        <dbReference type="Proteomes" id="UP001170713"/>
    </source>
</evidence>
<accession>A0AAW7Q703</accession>
<dbReference type="InterPro" id="IPR048061">
    <property type="entry name" value="GmtX-like"/>
</dbReference>